<organism evidence="1 2">
    <name type="scientific">Vibrio ishigakensis</name>
    <dbReference type="NCBI Taxonomy" id="1481914"/>
    <lineage>
        <taxon>Bacteria</taxon>
        <taxon>Pseudomonadati</taxon>
        <taxon>Pseudomonadota</taxon>
        <taxon>Gammaproteobacteria</taxon>
        <taxon>Vibrionales</taxon>
        <taxon>Vibrionaceae</taxon>
        <taxon>Vibrio</taxon>
    </lineage>
</organism>
<reference evidence="1 2" key="2">
    <citation type="submission" date="2015-01" db="EMBL/GenBank/DDBJ databases">
        <authorList>
            <consortium name="NBRP consortium"/>
            <person name="Sawabe T."/>
            <person name="Meirelles P."/>
            <person name="Feng G."/>
            <person name="Sayaka M."/>
            <person name="Hattori M."/>
            <person name="Ohkuma M."/>
        </authorList>
    </citation>
    <scope>NUCLEOTIDE SEQUENCE [LARGE SCALE GENOMIC DNA]</scope>
    <source>
        <strain evidence="1 2">JCM19232</strain>
    </source>
</reference>
<dbReference type="Proteomes" id="UP000031670">
    <property type="component" value="Unassembled WGS sequence"/>
</dbReference>
<comment type="caution">
    <text evidence="1">The sequence shown here is derived from an EMBL/GenBank/DDBJ whole genome shotgun (WGS) entry which is preliminary data.</text>
</comment>
<evidence type="ECO:0000313" key="2">
    <source>
        <dbReference type="Proteomes" id="UP000031670"/>
    </source>
</evidence>
<name>A0A0B8P2I4_9VIBR</name>
<dbReference type="EMBL" id="BBSA01000002">
    <property type="protein sequence ID" value="GAM60980.1"/>
    <property type="molecule type" value="Genomic_DNA"/>
</dbReference>
<evidence type="ECO:0000313" key="1">
    <source>
        <dbReference type="EMBL" id="GAM60980.1"/>
    </source>
</evidence>
<dbReference type="AlphaFoldDB" id="A0A0B8P2I4"/>
<reference evidence="1 2" key="1">
    <citation type="submission" date="2015-01" db="EMBL/GenBank/DDBJ databases">
        <title>Vibrio sp. C5 JCM 19232 whole genome shotgun sequence.</title>
        <authorList>
            <person name="Sawabe T."/>
            <person name="Meirelles P."/>
            <person name="Feng G."/>
            <person name="Sayaka M."/>
            <person name="Hattori M."/>
            <person name="Ohkuma M."/>
        </authorList>
    </citation>
    <scope>NUCLEOTIDE SEQUENCE [LARGE SCALE GENOMIC DNA]</scope>
    <source>
        <strain evidence="1 2">JCM19232</strain>
    </source>
</reference>
<protein>
    <submittedName>
        <fullName evidence="1">Uncharacterized protein</fullName>
    </submittedName>
</protein>
<gene>
    <name evidence="1" type="ORF">JCM19232_3922</name>
</gene>
<sequence>MALTLSACNTTKDQDDDILTFVCAMQASTQSGTINLAKIFKGTLDQGWFEIPMKYCNRGAGQLLIKDNGDSIAFRSKFEDDTGTHNYYSKAVNQQQSENDWFYVKYKGPLSHDHTVIVEKDENQNAYKITDQDDDNGKAKTSAATAPVMVSKAELVRNYPYLSSNTRVKTGTELNEIYQLYLNH</sequence>
<proteinExistence type="predicted"/>
<accession>A0A0B8P2I4</accession>